<keyword evidence="1" id="KW-0472">Membrane</keyword>
<keyword evidence="1" id="KW-1133">Transmembrane helix</keyword>
<accession>F0INP4</accession>
<dbReference type="PATRIC" id="fig|888811.3.peg.1710"/>
<name>F0INP4_STRSA</name>
<feature type="transmembrane region" description="Helical" evidence="1">
    <location>
        <begin position="46"/>
        <end position="65"/>
    </location>
</feature>
<dbReference type="PIRSF" id="PIRSF033101">
    <property type="entry name" value="UCP033101"/>
    <property type="match status" value="1"/>
</dbReference>
<gene>
    <name evidence="2" type="ORF">HMPREF9383_1745</name>
</gene>
<dbReference type="HOGENOM" id="CLU_076015_0_0_9"/>
<dbReference type="InterPro" id="IPR011397">
    <property type="entry name" value="YhfC"/>
</dbReference>
<feature type="transmembrane region" description="Helical" evidence="1">
    <location>
        <begin position="20"/>
        <end position="39"/>
    </location>
</feature>
<dbReference type="AlphaFoldDB" id="F0INP4"/>
<feature type="transmembrane region" description="Helical" evidence="1">
    <location>
        <begin position="212"/>
        <end position="231"/>
    </location>
</feature>
<proteinExistence type="predicted"/>
<evidence type="ECO:0008006" key="4">
    <source>
        <dbReference type="Google" id="ProtNLM"/>
    </source>
</evidence>
<dbReference type="Proteomes" id="UP000003530">
    <property type="component" value="Unassembled WGS sequence"/>
</dbReference>
<keyword evidence="1" id="KW-0812">Transmembrane</keyword>
<feature type="transmembrane region" description="Helical" evidence="1">
    <location>
        <begin position="237"/>
        <end position="257"/>
    </location>
</feature>
<protein>
    <recommendedName>
        <fullName evidence="4">YhfC family intramembrane metalloprotease</fullName>
    </recommendedName>
</protein>
<feature type="transmembrane region" description="Helical" evidence="1">
    <location>
        <begin position="183"/>
        <end position="205"/>
    </location>
</feature>
<evidence type="ECO:0000313" key="2">
    <source>
        <dbReference type="EMBL" id="EGD35969.1"/>
    </source>
</evidence>
<sequence length="278" mass="31190">MYNLFRKKSKQFRRKTMISIHILIAMLLILGSVLVPLVYFKKTKHISLLVFLLGGVGFYLSSQVLENILHRIVLQPQADGTIALQTENPWLYVLYAIAAAAIFEETARWVIFYWLQKKRPLTFRDGVAYGLGHGGIEALFVGIVSLLNFWVIAQVVTQGNAQTLAQIPQAVIDNVRSMNAGSIYLLAFERILAILIQILLTFWVWKAVKEKAPVYFLAALGLHALIDLAPALAQVGFLPPLAVEALLLVEVVALVFLTKKILKVYLKERFNHGHQSNA</sequence>
<dbReference type="Pfam" id="PF10086">
    <property type="entry name" value="YhfC"/>
    <property type="match status" value="1"/>
</dbReference>
<feature type="transmembrane region" description="Helical" evidence="1">
    <location>
        <begin position="92"/>
        <end position="115"/>
    </location>
</feature>
<feature type="transmembrane region" description="Helical" evidence="1">
    <location>
        <begin position="127"/>
        <end position="152"/>
    </location>
</feature>
<evidence type="ECO:0000256" key="1">
    <source>
        <dbReference type="SAM" id="Phobius"/>
    </source>
</evidence>
<evidence type="ECO:0000313" key="3">
    <source>
        <dbReference type="Proteomes" id="UP000003530"/>
    </source>
</evidence>
<organism evidence="2 3">
    <name type="scientific">Streptococcus sanguinis SK150</name>
    <dbReference type="NCBI Taxonomy" id="888811"/>
    <lineage>
        <taxon>Bacteria</taxon>
        <taxon>Bacillati</taxon>
        <taxon>Bacillota</taxon>
        <taxon>Bacilli</taxon>
        <taxon>Lactobacillales</taxon>
        <taxon>Streptococcaceae</taxon>
        <taxon>Streptococcus</taxon>
    </lineage>
</organism>
<reference evidence="2 3" key="1">
    <citation type="submission" date="2011-02" db="EMBL/GenBank/DDBJ databases">
        <authorList>
            <person name="Muzny D."/>
            <person name="Qin X."/>
            <person name="Deng J."/>
            <person name="Jiang H."/>
            <person name="Liu Y."/>
            <person name="Qu J."/>
            <person name="Song X.-Z."/>
            <person name="Zhang L."/>
            <person name="Thornton R."/>
            <person name="Coyle M."/>
            <person name="Francisco L."/>
            <person name="Jackson L."/>
            <person name="Javaid M."/>
            <person name="Korchina V."/>
            <person name="Kovar C."/>
            <person name="Mata R."/>
            <person name="Mathew T."/>
            <person name="Ngo R."/>
            <person name="Nguyen L."/>
            <person name="Nguyen N."/>
            <person name="Okwuonu G."/>
            <person name="Ongeri F."/>
            <person name="Pham C."/>
            <person name="Simmons D."/>
            <person name="Wilczek-Boney K."/>
            <person name="Hale W."/>
            <person name="Jakkamsetti A."/>
            <person name="Pham P."/>
            <person name="Ruth R."/>
            <person name="San Lucas F."/>
            <person name="Warren J."/>
            <person name="Zhang J."/>
            <person name="Zhao Z."/>
            <person name="Zhou C."/>
            <person name="Zhu D."/>
            <person name="Lee S."/>
            <person name="Bess C."/>
            <person name="Blankenburg K."/>
            <person name="Forbes L."/>
            <person name="Fu Q."/>
            <person name="Gubbala S."/>
            <person name="Hirani K."/>
            <person name="Jayaseelan J.C."/>
            <person name="Lara F."/>
            <person name="Munidasa M."/>
            <person name="Palculict T."/>
            <person name="Patil S."/>
            <person name="Pu L.-L."/>
            <person name="Saada N."/>
            <person name="Tang L."/>
            <person name="Weissenberger G."/>
            <person name="Zhu Y."/>
            <person name="Hemphill L."/>
            <person name="Shang Y."/>
            <person name="Youmans B."/>
            <person name="Ayvaz T."/>
            <person name="Ross M."/>
            <person name="Santibanez J."/>
            <person name="Aqrawi P."/>
            <person name="Gross S."/>
            <person name="Joshi V."/>
            <person name="Fowler G."/>
            <person name="Nazareth L."/>
            <person name="Reid J."/>
            <person name="Worley K."/>
            <person name="Petrosino J."/>
            <person name="Highlander S."/>
            <person name="Gibbs R."/>
        </authorList>
    </citation>
    <scope>NUCLEOTIDE SEQUENCE [LARGE SCALE GENOMIC DNA]</scope>
    <source>
        <strain evidence="2 3">SK150</strain>
    </source>
</reference>
<comment type="caution">
    <text evidence="2">The sequence shown here is derived from an EMBL/GenBank/DDBJ whole genome shotgun (WGS) entry which is preliminary data.</text>
</comment>
<dbReference type="EMBL" id="AEXY01000022">
    <property type="protein sequence ID" value="EGD35969.1"/>
    <property type="molecule type" value="Genomic_DNA"/>
</dbReference>